<dbReference type="EMBL" id="GL437373">
    <property type="protein sequence ID" value="EFN70546.1"/>
    <property type="molecule type" value="Genomic_DNA"/>
</dbReference>
<accession>E2A7P3</accession>
<gene>
    <name evidence="1" type="ORF">EAG_00600</name>
</gene>
<name>E2A7P3_CAMFO</name>
<dbReference type="AlphaFoldDB" id="E2A7P3"/>
<evidence type="ECO:0000313" key="1">
    <source>
        <dbReference type="EMBL" id="EFN70546.1"/>
    </source>
</evidence>
<organism evidence="2">
    <name type="scientific">Camponotus floridanus</name>
    <name type="common">Florida carpenter ant</name>
    <dbReference type="NCBI Taxonomy" id="104421"/>
    <lineage>
        <taxon>Eukaryota</taxon>
        <taxon>Metazoa</taxon>
        <taxon>Ecdysozoa</taxon>
        <taxon>Arthropoda</taxon>
        <taxon>Hexapoda</taxon>
        <taxon>Insecta</taxon>
        <taxon>Pterygota</taxon>
        <taxon>Neoptera</taxon>
        <taxon>Endopterygota</taxon>
        <taxon>Hymenoptera</taxon>
        <taxon>Apocrita</taxon>
        <taxon>Aculeata</taxon>
        <taxon>Formicoidea</taxon>
        <taxon>Formicidae</taxon>
        <taxon>Formicinae</taxon>
        <taxon>Camponotus</taxon>
    </lineage>
</organism>
<protein>
    <submittedName>
        <fullName evidence="1">Uncharacterized protein</fullName>
    </submittedName>
</protein>
<sequence length="94" mass="11152">MQRLRFEFVVAASDKDPKSNILYITSITTEEGEKYELSEEYRNIIHHSELKKTDLYNKVKANIKRHDRRIGWVQLTEELKSVYSDEMGNIQFKG</sequence>
<dbReference type="InParanoid" id="E2A7P3"/>
<keyword evidence="2" id="KW-1185">Reference proteome</keyword>
<dbReference type="Proteomes" id="UP000000311">
    <property type="component" value="Unassembled WGS sequence"/>
</dbReference>
<evidence type="ECO:0000313" key="2">
    <source>
        <dbReference type="Proteomes" id="UP000000311"/>
    </source>
</evidence>
<reference evidence="1 2" key="1">
    <citation type="journal article" date="2010" name="Science">
        <title>Genomic comparison of the ants Camponotus floridanus and Harpegnathos saltator.</title>
        <authorList>
            <person name="Bonasio R."/>
            <person name="Zhang G."/>
            <person name="Ye C."/>
            <person name="Mutti N.S."/>
            <person name="Fang X."/>
            <person name="Qin N."/>
            <person name="Donahue G."/>
            <person name="Yang P."/>
            <person name="Li Q."/>
            <person name="Li C."/>
            <person name="Zhang P."/>
            <person name="Huang Z."/>
            <person name="Berger S.L."/>
            <person name="Reinberg D."/>
            <person name="Wang J."/>
            <person name="Liebig J."/>
        </authorList>
    </citation>
    <scope>NUCLEOTIDE SEQUENCE [LARGE SCALE GENOMIC DNA]</scope>
    <source>
        <strain evidence="2">C129</strain>
    </source>
</reference>
<feature type="non-terminal residue" evidence="1">
    <location>
        <position position="94"/>
    </location>
</feature>
<proteinExistence type="predicted"/>